<evidence type="ECO:0000256" key="10">
    <source>
        <dbReference type="ARBA" id="ARBA00023136"/>
    </source>
</evidence>
<keyword evidence="9" id="KW-0902">Two-component regulatory system</keyword>
<evidence type="ECO:0000313" key="14">
    <source>
        <dbReference type="Proteomes" id="UP000035963"/>
    </source>
</evidence>
<evidence type="ECO:0000256" key="2">
    <source>
        <dbReference type="ARBA" id="ARBA00022553"/>
    </source>
</evidence>
<dbReference type="AlphaFoldDB" id="A0A0J1FVN3"/>
<reference evidence="13 14" key="1">
    <citation type="journal article" date="2015" name="Genome Announc.">
        <title>Draft Genome Sequence of Burkholderia sp. Strain PML1(12), an Ectomycorrhizosphere-Inhabiting Bacterium with Effective Mineral-Weathering Ability.</title>
        <authorList>
            <person name="Uroz S."/>
            <person name="Oger P."/>
        </authorList>
    </citation>
    <scope>NUCLEOTIDE SEQUENCE [LARGE SCALE GENOMIC DNA]</scope>
    <source>
        <strain evidence="14">PML1(12)</strain>
    </source>
</reference>
<keyword evidence="10 11" id="KW-0472">Membrane</keyword>
<keyword evidence="8 11" id="KW-1133">Transmembrane helix</keyword>
<feature type="transmembrane region" description="Helical" evidence="11">
    <location>
        <begin position="56"/>
        <end position="79"/>
    </location>
</feature>
<dbReference type="Proteomes" id="UP000035963">
    <property type="component" value="Unassembled WGS sequence"/>
</dbReference>
<evidence type="ECO:0000256" key="4">
    <source>
        <dbReference type="ARBA" id="ARBA00022692"/>
    </source>
</evidence>
<dbReference type="EMBL" id="AEJF01000140">
    <property type="protein sequence ID" value="KLU23938.1"/>
    <property type="molecule type" value="Genomic_DNA"/>
</dbReference>
<dbReference type="Gene3D" id="1.20.120.620">
    <property type="entry name" value="Backbone structure of the membrane domain of e. Coli histidine kinase receptor kdpd"/>
    <property type="match status" value="1"/>
</dbReference>
<gene>
    <name evidence="13" type="ORF">EOS_22730</name>
</gene>
<keyword evidence="7" id="KW-0067">ATP-binding</keyword>
<accession>A0A0J1FVN3</accession>
<feature type="transmembrane region" description="Helical" evidence="11">
    <location>
        <begin position="91"/>
        <end position="110"/>
    </location>
</feature>
<evidence type="ECO:0000256" key="9">
    <source>
        <dbReference type="ARBA" id="ARBA00023012"/>
    </source>
</evidence>
<dbReference type="PATRIC" id="fig|908627.4.peg.5071"/>
<comment type="subcellular location">
    <subcellularLocation>
        <location evidence="1">Membrane</location>
        <topology evidence="1">Multi-pass membrane protein</topology>
    </subcellularLocation>
</comment>
<evidence type="ECO:0000256" key="6">
    <source>
        <dbReference type="ARBA" id="ARBA00022777"/>
    </source>
</evidence>
<keyword evidence="14" id="KW-1185">Reference proteome</keyword>
<dbReference type="InterPro" id="IPR025201">
    <property type="entry name" value="KdpD_TM"/>
</dbReference>
<comment type="caution">
    <text evidence="13">The sequence shown here is derived from an EMBL/GenBank/DDBJ whole genome shotgun (WGS) entry which is preliminary data.</text>
</comment>
<evidence type="ECO:0000256" key="1">
    <source>
        <dbReference type="ARBA" id="ARBA00004141"/>
    </source>
</evidence>
<keyword evidence="4 11" id="KW-0812">Transmembrane</keyword>
<evidence type="ECO:0000256" key="3">
    <source>
        <dbReference type="ARBA" id="ARBA00022679"/>
    </source>
</evidence>
<organism evidence="13 14">
    <name type="scientific">Caballeronia mineralivorans PML1(12)</name>
    <dbReference type="NCBI Taxonomy" id="908627"/>
    <lineage>
        <taxon>Bacteria</taxon>
        <taxon>Pseudomonadati</taxon>
        <taxon>Pseudomonadota</taxon>
        <taxon>Betaproteobacteria</taxon>
        <taxon>Burkholderiales</taxon>
        <taxon>Burkholderiaceae</taxon>
        <taxon>Caballeronia</taxon>
    </lineage>
</organism>
<dbReference type="GO" id="GO:0016020">
    <property type="term" value="C:membrane"/>
    <property type="evidence" value="ECO:0007669"/>
    <property type="project" value="UniProtKB-SubCell"/>
</dbReference>
<evidence type="ECO:0000259" key="12">
    <source>
        <dbReference type="Pfam" id="PF13493"/>
    </source>
</evidence>
<dbReference type="RefSeq" id="WP_047848969.1">
    <property type="nucleotide sequence ID" value="NZ_AEJF01000140.1"/>
</dbReference>
<sequence length="243" mass="27155">MNIQNVRRWAPRGKRVWLFSALALCVASAVRLALHPFLGPVMPGVAFAIAAAMVEYFFGLIPALTVMLLGLGIADFLFVPPYGQIDVVNRADIMLAISYPLVTLFTITLIERLRRAQFSAELIAAVAMSRYEMLLRADNERALSRRAVDETHRLIRHLPHYHDAIILLQAVDRNAAQGAKEMAPGRLFTDAHPDDIERLQRGLQPGRHRVRIGSGDGAHKLVDCICERFTTHAGEFLILRTVE</sequence>
<name>A0A0J1FVN3_9BURK</name>
<proteinExistence type="predicted"/>
<evidence type="ECO:0000256" key="11">
    <source>
        <dbReference type="SAM" id="Phobius"/>
    </source>
</evidence>
<dbReference type="Pfam" id="PF13493">
    <property type="entry name" value="DUF4118"/>
    <property type="match status" value="1"/>
</dbReference>
<keyword evidence="3" id="KW-0808">Transferase</keyword>
<evidence type="ECO:0000256" key="7">
    <source>
        <dbReference type="ARBA" id="ARBA00022840"/>
    </source>
</evidence>
<dbReference type="GO" id="GO:0000160">
    <property type="term" value="P:phosphorelay signal transduction system"/>
    <property type="evidence" value="ECO:0007669"/>
    <property type="project" value="UniProtKB-KW"/>
</dbReference>
<keyword evidence="5" id="KW-0547">Nucleotide-binding</keyword>
<evidence type="ECO:0000313" key="13">
    <source>
        <dbReference type="EMBL" id="KLU23938.1"/>
    </source>
</evidence>
<dbReference type="OrthoDB" id="8719061at2"/>
<feature type="domain" description="Sensor protein KdpD transmembrane" evidence="12">
    <location>
        <begin position="17"/>
        <end position="119"/>
    </location>
</feature>
<dbReference type="GO" id="GO:0016301">
    <property type="term" value="F:kinase activity"/>
    <property type="evidence" value="ECO:0007669"/>
    <property type="project" value="UniProtKB-KW"/>
</dbReference>
<protein>
    <recommendedName>
        <fullName evidence="12">Sensor protein KdpD transmembrane domain-containing protein</fullName>
    </recommendedName>
</protein>
<dbReference type="InterPro" id="IPR038318">
    <property type="entry name" value="KdpD_sf"/>
</dbReference>
<keyword evidence="2" id="KW-0597">Phosphoprotein</keyword>
<keyword evidence="6" id="KW-0418">Kinase</keyword>
<dbReference type="GO" id="GO:0005524">
    <property type="term" value="F:ATP binding"/>
    <property type="evidence" value="ECO:0007669"/>
    <property type="project" value="UniProtKB-KW"/>
</dbReference>
<evidence type="ECO:0000256" key="5">
    <source>
        <dbReference type="ARBA" id="ARBA00022741"/>
    </source>
</evidence>
<evidence type="ECO:0000256" key="8">
    <source>
        <dbReference type="ARBA" id="ARBA00022989"/>
    </source>
</evidence>